<organism evidence="3 4">
    <name type="scientific">Artemisia annua</name>
    <name type="common">Sweet wormwood</name>
    <dbReference type="NCBI Taxonomy" id="35608"/>
    <lineage>
        <taxon>Eukaryota</taxon>
        <taxon>Viridiplantae</taxon>
        <taxon>Streptophyta</taxon>
        <taxon>Embryophyta</taxon>
        <taxon>Tracheophyta</taxon>
        <taxon>Spermatophyta</taxon>
        <taxon>Magnoliopsida</taxon>
        <taxon>eudicotyledons</taxon>
        <taxon>Gunneridae</taxon>
        <taxon>Pentapetalae</taxon>
        <taxon>asterids</taxon>
        <taxon>campanulids</taxon>
        <taxon>Asterales</taxon>
        <taxon>Asteraceae</taxon>
        <taxon>Asteroideae</taxon>
        <taxon>Anthemideae</taxon>
        <taxon>Artemisiinae</taxon>
        <taxon>Artemisia</taxon>
    </lineage>
</organism>
<name>A0A2U1LZJ6_ARTAN</name>
<keyword evidence="4" id="KW-1185">Reference proteome</keyword>
<dbReference type="EMBL" id="PKPP01007078">
    <property type="protein sequence ID" value="PWA54435.1"/>
    <property type="molecule type" value="Genomic_DNA"/>
</dbReference>
<keyword evidence="1" id="KW-0732">Signal</keyword>
<dbReference type="OrthoDB" id="1925749at2759"/>
<feature type="chain" id="PRO_5015674327" evidence="1">
    <location>
        <begin position="21"/>
        <end position="292"/>
    </location>
</feature>
<dbReference type="GO" id="GO:0006396">
    <property type="term" value="P:RNA processing"/>
    <property type="evidence" value="ECO:0007669"/>
    <property type="project" value="InterPro"/>
</dbReference>
<dbReference type="InterPro" id="IPR036389">
    <property type="entry name" value="RNase_III_sf"/>
</dbReference>
<dbReference type="SUPFAM" id="SSF69065">
    <property type="entry name" value="RNase III domain-like"/>
    <property type="match status" value="1"/>
</dbReference>
<dbReference type="SMART" id="SM00535">
    <property type="entry name" value="RIBOc"/>
    <property type="match status" value="1"/>
</dbReference>
<evidence type="ECO:0000256" key="1">
    <source>
        <dbReference type="SAM" id="SignalP"/>
    </source>
</evidence>
<proteinExistence type="predicted"/>
<sequence>MQFLPVFFIIIAVVLPPVSSTQLEIHHPEDFLCSYDYDFQKSSKDLNSTVSKVSARSQSSPQFLSFDRGTYLAASLPRSSLFDLTFEKFENSARLESFPWIGLADLETHQNSAQAESSPSFRPAPETNQKHLNCDCYQMSAQPRSSSSFSASLETLQKQLNYEFQNVVLLRQAMTHSSYSLENNKEFSILGERLIETTVSLRLSTKDLEISLKDLNDKMSEVLKVDTSCAADGTRLGLHNIVRVSSSTDSSTSSIVCDAFRAIIWAIALDSRKCDDAHNVFWAVHGGDGKAI</sequence>
<evidence type="ECO:0000259" key="2">
    <source>
        <dbReference type="PROSITE" id="PS50142"/>
    </source>
</evidence>
<dbReference type="GO" id="GO:0004525">
    <property type="term" value="F:ribonuclease III activity"/>
    <property type="evidence" value="ECO:0007669"/>
    <property type="project" value="InterPro"/>
</dbReference>
<dbReference type="AlphaFoldDB" id="A0A2U1LZJ6"/>
<accession>A0A2U1LZJ6</accession>
<gene>
    <name evidence="3" type="ORF">CTI12_AA433880</name>
</gene>
<dbReference type="InterPro" id="IPR000999">
    <property type="entry name" value="RNase_III_dom"/>
</dbReference>
<evidence type="ECO:0000313" key="3">
    <source>
        <dbReference type="EMBL" id="PWA54435.1"/>
    </source>
</evidence>
<reference evidence="3 4" key="1">
    <citation type="journal article" date="2018" name="Mol. Plant">
        <title>The genome of Artemisia annua provides insight into the evolution of Asteraceae family and artemisinin biosynthesis.</title>
        <authorList>
            <person name="Shen Q."/>
            <person name="Zhang L."/>
            <person name="Liao Z."/>
            <person name="Wang S."/>
            <person name="Yan T."/>
            <person name="Shi P."/>
            <person name="Liu M."/>
            <person name="Fu X."/>
            <person name="Pan Q."/>
            <person name="Wang Y."/>
            <person name="Lv Z."/>
            <person name="Lu X."/>
            <person name="Zhang F."/>
            <person name="Jiang W."/>
            <person name="Ma Y."/>
            <person name="Chen M."/>
            <person name="Hao X."/>
            <person name="Li L."/>
            <person name="Tang Y."/>
            <person name="Lv G."/>
            <person name="Zhou Y."/>
            <person name="Sun X."/>
            <person name="Brodelius P.E."/>
            <person name="Rose J.K.C."/>
            <person name="Tang K."/>
        </authorList>
    </citation>
    <scope>NUCLEOTIDE SEQUENCE [LARGE SCALE GENOMIC DNA]</scope>
    <source>
        <strain evidence="4">cv. Huhao1</strain>
        <tissue evidence="3">Leaf</tissue>
    </source>
</reference>
<feature type="domain" description="RNase III" evidence="2">
    <location>
        <begin position="153"/>
        <end position="272"/>
    </location>
</feature>
<comment type="caution">
    <text evidence="3">The sequence shown here is derived from an EMBL/GenBank/DDBJ whole genome shotgun (WGS) entry which is preliminary data.</text>
</comment>
<evidence type="ECO:0000313" key="4">
    <source>
        <dbReference type="Proteomes" id="UP000245207"/>
    </source>
</evidence>
<dbReference type="Pfam" id="PF14622">
    <property type="entry name" value="Ribonucleas_3_3"/>
    <property type="match status" value="1"/>
</dbReference>
<dbReference type="PROSITE" id="PS50142">
    <property type="entry name" value="RNASE_3_2"/>
    <property type="match status" value="1"/>
</dbReference>
<protein>
    <submittedName>
        <fullName evidence="3">Ribonuclease III domain-containing protein</fullName>
    </submittedName>
</protein>
<dbReference type="STRING" id="35608.A0A2U1LZJ6"/>
<dbReference type="Proteomes" id="UP000245207">
    <property type="component" value="Unassembled WGS sequence"/>
</dbReference>
<dbReference type="Gene3D" id="1.10.1520.10">
    <property type="entry name" value="Ribonuclease III domain"/>
    <property type="match status" value="1"/>
</dbReference>
<feature type="signal peptide" evidence="1">
    <location>
        <begin position="1"/>
        <end position="20"/>
    </location>
</feature>